<evidence type="ECO:0000256" key="1">
    <source>
        <dbReference type="ARBA" id="ARBA00004273"/>
    </source>
</evidence>
<dbReference type="GO" id="GO:0001671">
    <property type="term" value="F:ATPase activator activity"/>
    <property type="evidence" value="ECO:0007669"/>
    <property type="project" value="TreeGrafter"/>
</dbReference>
<keyword evidence="4" id="KW-0496">Mitochondrion</keyword>
<organism evidence="10 11">
    <name type="scientific">Candida orthopsilosis (strain 90-125)</name>
    <name type="common">Yeast</name>
    <dbReference type="NCBI Taxonomy" id="1136231"/>
    <lineage>
        <taxon>Eukaryota</taxon>
        <taxon>Fungi</taxon>
        <taxon>Dikarya</taxon>
        <taxon>Ascomycota</taxon>
        <taxon>Saccharomycotina</taxon>
        <taxon>Pichiomycetes</taxon>
        <taxon>Debaryomycetaceae</taxon>
        <taxon>Candida/Lodderomyces clade</taxon>
        <taxon>Candida</taxon>
    </lineage>
</organism>
<name>H8WYC1_CANO9</name>
<dbReference type="OrthoDB" id="240298at2759"/>
<comment type="subcellular location">
    <subcellularLocation>
        <location evidence="1">Mitochondrion inner membrane</location>
    </subcellularLocation>
</comment>
<dbReference type="KEGG" id="cot:CORT_0A08520"/>
<keyword evidence="6" id="KW-0143">Chaperone</keyword>
<evidence type="ECO:0000256" key="8">
    <source>
        <dbReference type="ARBA" id="ARBA00062349"/>
    </source>
</evidence>
<keyword evidence="3" id="KW-0813">Transport</keyword>
<evidence type="ECO:0000256" key="2">
    <source>
        <dbReference type="ARBA" id="ARBA00022792"/>
    </source>
</evidence>
<evidence type="ECO:0000259" key="9">
    <source>
        <dbReference type="PROSITE" id="PS50076"/>
    </source>
</evidence>
<dbReference type="PANTHER" id="PTHR12763:SF29">
    <property type="entry name" value="MITOCHONDRIAL DNAJ HOMOLOG 2"/>
    <property type="match status" value="1"/>
</dbReference>
<gene>
    <name evidence="10" type="ORF">CORT_0A08520</name>
</gene>
<dbReference type="InterPro" id="IPR001623">
    <property type="entry name" value="DnaJ_domain"/>
</dbReference>
<evidence type="ECO:0000313" key="10">
    <source>
        <dbReference type="EMBL" id="CCG21236.1"/>
    </source>
</evidence>
<keyword evidence="3" id="KW-0653">Protein transport</keyword>
<dbReference type="RefSeq" id="XP_003866675.1">
    <property type="nucleotide sequence ID" value="XM_003866627.1"/>
</dbReference>
<sequence>MVLPIIVGLGVTGLALTAKATISAYRQYLNLSPSMIATLNNLKLTNDHASSTLNRSDPNFIHYQFLRKKYPNRSFLTPMTEQEALLILGIEGDDILNVDKKMVRDRYRKLMVLNHPDKQGSKYVSQKINEAKDVLDKSYMVNK</sequence>
<comment type="subunit">
    <text evidence="8">Heterodimer with PAM16. Component of the PAM complex, at least composed of mtHsp70, MGE1, TIM44, PAM16, PAM17 and PAM18.</text>
</comment>
<evidence type="ECO:0000256" key="6">
    <source>
        <dbReference type="ARBA" id="ARBA00023186"/>
    </source>
</evidence>
<keyword evidence="11" id="KW-1185">Reference proteome</keyword>
<evidence type="ECO:0000256" key="4">
    <source>
        <dbReference type="ARBA" id="ARBA00023128"/>
    </source>
</evidence>
<dbReference type="CDD" id="cd06257">
    <property type="entry name" value="DnaJ"/>
    <property type="match status" value="1"/>
</dbReference>
<feature type="domain" description="J" evidence="9">
    <location>
        <begin position="83"/>
        <end position="143"/>
    </location>
</feature>
<dbReference type="PROSITE" id="PS50076">
    <property type="entry name" value="DNAJ_2"/>
    <property type="match status" value="1"/>
</dbReference>
<dbReference type="Gene3D" id="1.10.287.110">
    <property type="entry name" value="DnaJ domain"/>
    <property type="match status" value="1"/>
</dbReference>
<dbReference type="HOGENOM" id="CLU_017633_13_4_1"/>
<evidence type="ECO:0000313" key="11">
    <source>
        <dbReference type="Proteomes" id="UP000005018"/>
    </source>
</evidence>
<reference evidence="10 11" key="1">
    <citation type="journal article" date="2012" name="PLoS ONE">
        <title>Sequence and analysis of the genome of the pathogenic yeast Candida orthopsilosis.</title>
        <authorList>
            <person name="Riccombeni A."/>
            <person name="Vidanes G."/>
            <person name="Proux-Wera E."/>
            <person name="Wolfe K.H."/>
            <person name="Butler G."/>
        </authorList>
    </citation>
    <scope>NUCLEOTIDE SEQUENCE [LARGE SCALE GENOMIC DNA]</scope>
    <source>
        <strain evidence="10 11">Co 90-125</strain>
    </source>
</reference>
<dbReference type="GO" id="GO:0030150">
    <property type="term" value="P:protein import into mitochondrial matrix"/>
    <property type="evidence" value="ECO:0007669"/>
    <property type="project" value="UniProtKB-ARBA"/>
</dbReference>
<dbReference type="InterPro" id="IPR036869">
    <property type="entry name" value="J_dom_sf"/>
</dbReference>
<evidence type="ECO:0000256" key="7">
    <source>
        <dbReference type="ARBA" id="ARBA00037395"/>
    </source>
</evidence>
<proteinExistence type="predicted"/>
<evidence type="ECO:0000256" key="5">
    <source>
        <dbReference type="ARBA" id="ARBA00023136"/>
    </source>
</evidence>
<dbReference type="Proteomes" id="UP000005018">
    <property type="component" value="Chromosome 1"/>
</dbReference>
<dbReference type="FunFam" id="1.10.287.110:FF:000001">
    <property type="entry name" value="Import inner membrane translocase subunit tim14"/>
    <property type="match status" value="1"/>
</dbReference>
<dbReference type="eggNOG" id="KOG0723">
    <property type="taxonomic scope" value="Eukaryota"/>
</dbReference>
<evidence type="ECO:0000256" key="3">
    <source>
        <dbReference type="ARBA" id="ARBA00023010"/>
    </source>
</evidence>
<accession>H8WYC1</accession>
<dbReference type="GO" id="GO:0001405">
    <property type="term" value="C:PAM complex, Tim23 associated import motor"/>
    <property type="evidence" value="ECO:0007669"/>
    <property type="project" value="UniProtKB-ARBA"/>
</dbReference>
<dbReference type="EMBL" id="HE681719">
    <property type="protein sequence ID" value="CCG21236.1"/>
    <property type="molecule type" value="Genomic_DNA"/>
</dbReference>
<dbReference type="SUPFAM" id="SSF46565">
    <property type="entry name" value="Chaperone J-domain"/>
    <property type="match status" value="1"/>
</dbReference>
<dbReference type="SMART" id="SM00271">
    <property type="entry name" value="DnaJ"/>
    <property type="match status" value="1"/>
</dbReference>
<keyword evidence="3" id="KW-0811">Translocation</keyword>
<keyword evidence="5" id="KW-0472">Membrane</keyword>
<dbReference type="GeneID" id="14537923"/>
<comment type="function">
    <text evidence="7">Essential component of the PAM complex, a complex required for the translocation of transit peptide-containing proteins from the inner membrane into the mitochondrial matrix in an ATP-dependent manner. In the complex, it is required to stimulate activity of mtHSP70 (SSC1).</text>
</comment>
<dbReference type="PANTHER" id="PTHR12763">
    <property type="match status" value="1"/>
</dbReference>
<dbReference type="AlphaFoldDB" id="H8WYC1"/>
<keyword evidence="2" id="KW-0999">Mitochondrion inner membrane</keyword>
<protein>
    <submittedName>
        <fullName evidence="10">Mdj2 protein</fullName>
    </submittedName>
</protein>